<dbReference type="PANTHER" id="PTHR36348:SF1">
    <property type="entry name" value="EXPRESSED PROTEIN"/>
    <property type="match status" value="1"/>
</dbReference>
<organism evidence="2 3">
    <name type="scientific">Cyclostephanos tholiformis</name>
    <dbReference type="NCBI Taxonomy" id="382380"/>
    <lineage>
        <taxon>Eukaryota</taxon>
        <taxon>Sar</taxon>
        <taxon>Stramenopiles</taxon>
        <taxon>Ochrophyta</taxon>
        <taxon>Bacillariophyta</taxon>
        <taxon>Coscinodiscophyceae</taxon>
        <taxon>Thalassiosirophycidae</taxon>
        <taxon>Stephanodiscales</taxon>
        <taxon>Stephanodiscaceae</taxon>
        <taxon>Cyclostephanos</taxon>
    </lineage>
</organism>
<comment type="caution">
    <text evidence="2">The sequence shown here is derived from an EMBL/GenBank/DDBJ whole genome shotgun (WGS) entry which is preliminary data.</text>
</comment>
<evidence type="ECO:0000256" key="1">
    <source>
        <dbReference type="SAM" id="MobiDB-lite"/>
    </source>
</evidence>
<gene>
    <name evidence="2" type="ORF">ACHAXA_002639</name>
</gene>
<reference evidence="2 3" key="1">
    <citation type="submission" date="2024-10" db="EMBL/GenBank/DDBJ databases">
        <title>Updated reference genomes for cyclostephanoid diatoms.</title>
        <authorList>
            <person name="Roberts W.R."/>
            <person name="Alverson A.J."/>
        </authorList>
    </citation>
    <scope>NUCLEOTIDE SEQUENCE [LARGE SCALE GENOMIC DNA]</scope>
    <source>
        <strain evidence="2 3">AJA228-03</strain>
    </source>
</reference>
<feature type="region of interest" description="Disordered" evidence="1">
    <location>
        <begin position="65"/>
        <end position="99"/>
    </location>
</feature>
<proteinExistence type="predicted"/>
<dbReference type="EMBL" id="JALLPB020000069">
    <property type="protein sequence ID" value="KAL3822324.1"/>
    <property type="molecule type" value="Genomic_DNA"/>
</dbReference>
<name>A0ABD3SCQ4_9STRA</name>
<dbReference type="AlphaFoldDB" id="A0ABD3SCQ4"/>
<sequence length="390" mass="42322">KNETHLPRHPPLDVRRLRAYYDETAVASGVHLHVIARRVVSHLPPRPGGRLPPPPPHSLLLLLRSSRGGGRGINNDEDDESRRRRKSRLEGMQRKPTPSDIAIIDDMIDKLGNAKPYELPNAVSRAMRVVSSPQFFLRIAERADACTDANERERLGALADNLVNTIRAVVSMTEDSLDERAKDVERVVKAASEPISGEFLVPLSVDRIDAMRVEMEGLEAEDLNEGFLSTIDSWMNKAHQDGMDGMVVILQKVLQIYAGTVISRARVRLQANVGAALVGEDQAAADALVAAAAEGVDGVVVVGGGGDNDASALFERLLRVDTDNWNAEIRRGIMGAGTGEDGGVGVTKDALLGEVQKTMEGVILGLDNGSMTQRVQAEFLRELVMRIEAA</sequence>
<feature type="non-terminal residue" evidence="2">
    <location>
        <position position="1"/>
    </location>
</feature>
<evidence type="ECO:0000313" key="3">
    <source>
        <dbReference type="Proteomes" id="UP001530377"/>
    </source>
</evidence>
<dbReference type="PANTHER" id="PTHR36348">
    <property type="entry name" value="EXPRESSED PROTEIN"/>
    <property type="match status" value="1"/>
</dbReference>
<dbReference type="Proteomes" id="UP001530377">
    <property type="component" value="Unassembled WGS sequence"/>
</dbReference>
<evidence type="ECO:0000313" key="2">
    <source>
        <dbReference type="EMBL" id="KAL3822324.1"/>
    </source>
</evidence>
<keyword evidence="3" id="KW-1185">Reference proteome</keyword>
<protein>
    <submittedName>
        <fullName evidence="2">Uncharacterized protein</fullName>
    </submittedName>
</protein>
<accession>A0ABD3SCQ4</accession>